<feature type="region of interest" description="Disordered" evidence="1">
    <location>
        <begin position="689"/>
        <end position="714"/>
    </location>
</feature>
<sequence>MVEVLSDLNVFFVLDFDELKKQLNCLRCCEPHVDRTSAFERLMSTARFIASYYLDLPILTPRHQNNSPLSSVSPENLPITLPNLYEWPANTDEIDYQLYDEVERFKVGTMLSVNFPQCTPQLPVVLLWRLSNCIEAIFYVDHFCDFKSQIMLRFITDHMYKLDLIGSYCVSLLDNTFDELDAWSKQQRMMIDMKTVKELKTKWEAIVNGFLEIDSITKIRFVPYLCERLLTEMKQIFVKMSPIVPDSIKLPRPAVYSLKMASASSISILLDDKVDSVDAAERADYLRVHVLQHAFITLLRQCNVILNCIDRISSKLTTTKLAQTDTILNVNANNDNDNKDKSDFPSFPNGHRYLGFDGERISSGYWNEIFADFLLLSLRFMLRDSCSASQRRRQLISSTSATQNSTSASVTTPVTEKLRNYQALLALDYAHRCSIETGLVEWINRYADFRDIEHMCALFDYLRTEFARSGKDTDDVSDGFNRFEEQLPDIGKPQIPPSVLSRAEFLAEHWSYPVTAYSDKQHHLIGMALRLKAKFFVNSRSTTENNLFDANRESPLKLSSARRATFKQPLNSATIMRRSLISENETVFGKALAQDDYFLMSHKPKTTDDRLITMDAFGGLYQRKGHRQTIASAKKLLKQRRKVLSAPAEQHQFISTPTTTSMEAKLSDEINWLERKVSNLCEYIKSSRRSARRMSHSQNELRGSAKSSGISNESGILVDSEADIRETENAEAIRLNKVVDSTDLLEYDNAERFSLDSKRASPERPAQIEPLNFGLLTPPPDIRRRARQSPGSEKAKRQVYSPPDTGFSEAEAEENNAQGDLIPAWLRLVPTQEQSQRQKTIQFCWPIDRTLSSSHRNGTQQ</sequence>
<protein>
    <submittedName>
        <fullName evidence="4">WASH complex subunit strumpellin</fullName>
    </submittedName>
</protein>
<evidence type="ECO:0000313" key="3">
    <source>
        <dbReference type="Proteomes" id="UP000267096"/>
    </source>
</evidence>
<dbReference type="Proteomes" id="UP000267096">
    <property type="component" value="Unassembled WGS sequence"/>
</dbReference>
<dbReference type="EMBL" id="UYRR01031871">
    <property type="protein sequence ID" value="VDK53046.1"/>
    <property type="molecule type" value="Genomic_DNA"/>
</dbReference>
<dbReference type="AlphaFoldDB" id="A0A158PPQ5"/>
<gene>
    <name evidence="2" type="ORF">ASIM_LOCUS14672</name>
</gene>
<evidence type="ECO:0000313" key="2">
    <source>
        <dbReference type="EMBL" id="VDK53046.1"/>
    </source>
</evidence>
<dbReference type="OrthoDB" id="5876058at2759"/>
<name>A0A158PPQ5_ANISI</name>
<reference evidence="2 3" key="2">
    <citation type="submission" date="2018-11" db="EMBL/GenBank/DDBJ databases">
        <authorList>
            <consortium name="Pathogen Informatics"/>
        </authorList>
    </citation>
    <scope>NUCLEOTIDE SEQUENCE [LARGE SCALE GENOMIC DNA]</scope>
</reference>
<organism evidence="4">
    <name type="scientific">Anisakis simplex</name>
    <name type="common">Herring worm</name>
    <dbReference type="NCBI Taxonomy" id="6269"/>
    <lineage>
        <taxon>Eukaryota</taxon>
        <taxon>Metazoa</taxon>
        <taxon>Ecdysozoa</taxon>
        <taxon>Nematoda</taxon>
        <taxon>Chromadorea</taxon>
        <taxon>Rhabditida</taxon>
        <taxon>Spirurina</taxon>
        <taxon>Ascaridomorpha</taxon>
        <taxon>Ascaridoidea</taxon>
        <taxon>Anisakidae</taxon>
        <taxon>Anisakis</taxon>
        <taxon>Anisakis simplex complex</taxon>
    </lineage>
</organism>
<dbReference type="WBParaSite" id="ASIM_0001526201-mRNA-1">
    <property type="protein sequence ID" value="ASIM_0001526201-mRNA-1"/>
    <property type="gene ID" value="ASIM_0001526201"/>
</dbReference>
<reference evidence="4" key="1">
    <citation type="submission" date="2016-04" db="UniProtKB">
        <authorList>
            <consortium name="WormBaseParasite"/>
        </authorList>
    </citation>
    <scope>IDENTIFICATION</scope>
</reference>
<keyword evidence="3" id="KW-1185">Reference proteome</keyword>
<feature type="compositionally biased region" description="Polar residues" evidence="1">
    <location>
        <begin position="698"/>
        <end position="714"/>
    </location>
</feature>
<feature type="region of interest" description="Disordered" evidence="1">
    <location>
        <begin position="756"/>
        <end position="808"/>
    </location>
</feature>
<evidence type="ECO:0000313" key="4">
    <source>
        <dbReference type="WBParaSite" id="ASIM_0001526201-mRNA-1"/>
    </source>
</evidence>
<accession>A0A158PPQ5</accession>
<evidence type="ECO:0000256" key="1">
    <source>
        <dbReference type="SAM" id="MobiDB-lite"/>
    </source>
</evidence>
<proteinExistence type="predicted"/>